<dbReference type="AlphaFoldDB" id="I7FXL6"/>
<reference evidence="1" key="1">
    <citation type="submission" date="2012-08" db="EMBL/GenBank/DDBJ databases">
        <authorList>
            <person name="Carlson J."/>
            <person name="Booth B."/>
            <person name="Frise E."/>
            <person name="Park S."/>
            <person name="Wan K."/>
            <person name="Yu C."/>
            <person name="Celniker S."/>
        </authorList>
    </citation>
    <scope>NUCLEOTIDE SEQUENCE</scope>
</reference>
<protein>
    <submittedName>
        <fullName evidence="1">FI20773p1</fullName>
    </submittedName>
</protein>
<name>I7FXL6_DROME</name>
<proteinExistence type="evidence at transcript level"/>
<dbReference type="EMBL" id="BT149856">
    <property type="protein sequence ID" value="AFP33462.1"/>
    <property type="molecule type" value="mRNA"/>
</dbReference>
<organism evidence="1">
    <name type="scientific">Drosophila melanogaster</name>
    <name type="common">Fruit fly</name>
    <dbReference type="NCBI Taxonomy" id="7227"/>
    <lineage>
        <taxon>Eukaryota</taxon>
        <taxon>Metazoa</taxon>
        <taxon>Ecdysozoa</taxon>
        <taxon>Arthropoda</taxon>
        <taxon>Hexapoda</taxon>
        <taxon>Insecta</taxon>
        <taxon>Pterygota</taxon>
        <taxon>Neoptera</taxon>
        <taxon>Endopterygota</taxon>
        <taxon>Diptera</taxon>
        <taxon>Brachycera</taxon>
        <taxon>Muscomorpha</taxon>
        <taxon>Ephydroidea</taxon>
        <taxon>Drosophilidae</taxon>
        <taxon>Drosophila</taxon>
        <taxon>Sophophora</taxon>
    </lineage>
</organism>
<accession>I7FXL6</accession>
<sequence length="40" mass="4634">MTYGLHTNIQQQIYIPTFSHIRIFTINADGQPSTNFNLHT</sequence>
<evidence type="ECO:0000313" key="1">
    <source>
        <dbReference type="EMBL" id="AFP33462.1"/>
    </source>
</evidence>